<dbReference type="AlphaFoldDB" id="A0A450XP93"/>
<evidence type="ECO:0000313" key="2">
    <source>
        <dbReference type="EMBL" id="VFK31142.1"/>
    </source>
</evidence>
<accession>A0A450XP93</accession>
<dbReference type="Gene3D" id="1.10.287.910">
    <property type="entry name" value="bacterial mercury transporter, merf"/>
    <property type="match status" value="1"/>
</dbReference>
<keyword evidence="1" id="KW-0812">Transmembrane</keyword>
<name>A0A450XP93_9GAMM</name>
<keyword evidence="1" id="KW-0472">Membrane</keyword>
<dbReference type="EMBL" id="CAADFO010000078">
    <property type="protein sequence ID" value="VFK31142.1"/>
    <property type="molecule type" value="Genomic_DNA"/>
</dbReference>
<evidence type="ECO:0000313" key="3">
    <source>
        <dbReference type="EMBL" id="VFK34637.1"/>
    </source>
</evidence>
<proteinExistence type="predicted"/>
<sequence>MRDSVDSGDLTPRTRDVLKLISIPVIGASLCCLSPLLIFFLGLSSLSFAAGLSDILYIEYAWLFQLSGLALLGLSLFFYFRRRGICTLSAARRNRARILNMVLISVVGALLGYLFFLHVVVHYLGVWVGMWP</sequence>
<keyword evidence="1" id="KW-1133">Transmembrane helix</keyword>
<feature type="transmembrane region" description="Helical" evidence="1">
    <location>
        <begin position="20"/>
        <end position="40"/>
    </location>
</feature>
<feature type="transmembrane region" description="Helical" evidence="1">
    <location>
        <begin position="101"/>
        <end position="124"/>
    </location>
</feature>
<protein>
    <recommendedName>
        <fullName evidence="5">Mercuric transport protein MerT</fullName>
    </recommendedName>
</protein>
<gene>
    <name evidence="2" type="ORF">BECKMB1821G_GA0114241_10787</name>
    <name evidence="4" type="ORF">BECKMB1821H_GA0114242_10787</name>
    <name evidence="3" type="ORF">BECKMB1821I_GA0114274_10787</name>
</gene>
<dbReference type="EMBL" id="CAADFQ010000078">
    <property type="protein sequence ID" value="VFK34637.1"/>
    <property type="molecule type" value="Genomic_DNA"/>
</dbReference>
<feature type="transmembrane region" description="Helical" evidence="1">
    <location>
        <begin position="60"/>
        <end position="80"/>
    </location>
</feature>
<evidence type="ECO:0008006" key="5">
    <source>
        <dbReference type="Google" id="ProtNLM"/>
    </source>
</evidence>
<evidence type="ECO:0000256" key="1">
    <source>
        <dbReference type="SAM" id="Phobius"/>
    </source>
</evidence>
<organism evidence="2">
    <name type="scientific">Candidatus Kentrum sp. MB</name>
    <dbReference type="NCBI Taxonomy" id="2138164"/>
    <lineage>
        <taxon>Bacteria</taxon>
        <taxon>Pseudomonadati</taxon>
        <taxon>Pseudomonadota</taxon>
        <taxon>Gammaproteobacteria</taxon>
        <taxon>Candidatus Kentrum</taxon>
    </lineage>
</organism>
<evidence type="ECO:0000313" key="4">
    <source>
        <dbReference type="EMBL" id="VFK76837.1"/>
    </source>
</evidence>
<reference evidence="2" key="1">
    <citation type="submission" date="2019-02" db="EMBL/GenBank/DDBJ databases">
        <authorList>
            <person name="Gruber-Vodicka R. H."/>
            <person name="Seah K. B. B."/>
        </authorList>
    </citation>
    <scope>NUCLEOTIDE SEQUENCE</scope>
    <source>
        <strain evidence="2">BECK_BZ197</strain>
        <strain evidence="4">BECK_BZ198</strain>
        <strain evidence="3">BECK_BZ199</strain>
    </source>
</reference>
<dbReference type="EMBL" id="CAADGH010000078">
    <property type="protein sequence ID" value="VFK76837.1"/>
    <property type="molecule type" value="Genomic_DNA"/>
</dbReference>